<keyword evidence="3" id="KW-1185">Reference proteome</keyword>
<evidence type="ECO:0000313" key="2">
    <source>
        <dbReference type="EMBL" id="GAA3680673.1"/>
    </source>
</evidence>
<accession>A0ABP7C5Q8</accession>
<reference evidence="3" key="1">
    <citation type="journal article" date="2019" name="Int. J. Syst. Evol. Microbiol.">
        <title>The Global Catalogue of Microorganisms (GCM) 10K type strain sequencing project: providing services to taxonomists for standard genome sequencing and annotation.</title>
        <authorList>
            <consortium name="The Broad Institute Genomics Platform"/>
            <consortium name="The Broad Institute Genome Sequencing Center for Infectious Disease"/>
            <person name="Wu L."/>
            <person name="Ma J."/>
        </authorList>
    </citation>
    <scope>NUCLEOTIDE SEQUENCE [LARGE SCALE GENOMIC DNA]</scope>
    <source>
        <strain evidence="3">JCM 30742</strain>
    </source>
</reference>
<proteinExistence type="predicted"/>
<feature type="signal peptide" evidence="1">
    <location>
        <begin position="1"/>
        <end position="16"/>
    </location>
</feature>
<organism evidence="2 3">
    <name type="scientific">Arthrobacter ginkgonis</name>
    <dbReference type="NCBI Taxonomy" id="1630594"/>
    <lineage>
        <taxon>Bacteria</taxon>
        <taxon>Bacillati</taxon>
        <taxon>Actinomycetota</taxon>
        <taxon>Actinomycetes</taxon>
        <taxon>Micrococcales</taxon>
        <taxon>Micrococcaceae</taxon>
        <taxon>Arthrobacter</taxon>
    </lineage>
</organism>
<name>A0ABP7C5Q8_9MICC</name>
<gene>
    <name evidence="2" type="ORF">GCM10023081_18520</name>
</gene>
<protein>
    <submittedName>
        <fullName evidence="2">Uncharacterized protein</fullName>
    </submittedName>
</protein>
<evidence type="ECO:0000313" key="3">
    <source>
        <dbReference type="Proteomes" id="UP001500752"/>
    </source>
</evidence>
<feature type="chain" id="PRO_5045551912" evidence="1">
    <location>
        <begin position="17"/>
        <end position="355"/>
    </location>
</feature>
<dbReference type="Proteomes" id="UP001500752">
    <property type="component" value="Unassembled WGS sequence"/>
</dbReference>
<evidence type="ECO:0000256" key="1">
    <source>
        <dbReference type="SAM" id="SignalP"/>
    </source>
</evidence>
<keyword evidence="1" id="KW-0732">Signal</keyword>
<sequence>MLGTAPLAATAAPAHAAVSVGAATKVVKPSVSIGVIPTKTVSTGKKTAIKPVLVKKGTTQVKSARVTVTAGKKIIAKNKTSATLGAGSYKIQTKVTYRVKSGKTWSGTKSVSRTQTLQIKSVKPSAKVNTTAGKKEWLALINAKRKTNKLKALTLVSAGVPSSAERMYGVGTTFSGFYYFEKTQWPTAKDWVGTWFDDDPTVKRLIKDKSATRVTITNSFVVSPSTKKKLNAIDIEVYKGTKNAGTPQAAPQPTSDVGTPDARTRIITGIQQVRAGAKLPPLIVSTGAPSLKSDEYIPHSSGTGNPYGTTVKAFLAEPSLVMLAKSREFTHVSVGIVKRGSDYEVSADFYQVANY</sequence>
<comment type="caution">
    <text evidence="2">The sequence shown here is derived from an EMBL/GenBank/DDBJ whole genome shotgun (WGS) entry which is preliminary data.</text>
</comment>
<dbReference type="EMBL" id="BAABEO010000011">
    <property type="protein sequence ID" value="GAA3680673.1"/>
    <property type="molecule type" value="Genomic_DNA"/>
</dbReference>